<comment type="caution">
    <text evidence="4">The sequence shown here is derived from an EMBL/GenBank/DDBJ whole genome shotgun (WGS) entry which is preliminary data.</text>
</comment>
<evidence type="ECO:0000313" key="4">
    <source>
        <dbReference type="EMBL" id="MCW3786691.1"/>
    </source>
</evidence>
<evidence type="ECO:0000256" key="1">
    <source>
        <dbReference type="ARBA" id="ARBA00022729"/>
    </source>
</evidence>
<keyword evidence="5" id="KW-1185">Reference proteome</keyword>
<accession>A0AAE3SEY5</accession>
<dbReference type="InterPro" id="IPR011250">
    <property type="entry name" value="OMP/PagP_B-barrel"/>
</dbReference>
<dbReference type="Proteomes" id="UP001209229">
    <property type="component" value="Unassembled WGS sequence"/>
</dbReference>
<evidence type="ECO:0000259" key="3">
    <source>
        <dbReference type="Pfam" id="PF13505"/>
    </source>
</evidence>
<dbReference type="EMBL" id="JAPDPJ010000017">
    <property type="protein sequence ID" value="MCW3786691.1"/>
    <property type="molecule type" value="Genomic_DNA"/>
</dbReference>
<name>A0AAE3SEY5_9BACT</name>
<dbReference type="Pfam" id="PF13505">
    <property type="entry name" value="OMP_b-brl"/>
    <property type="match status" value="1"/>
</dbReference>
<feature type="signal peptide" evidence="2">
    <location>
        <begin position="1"/>
        <end position="20"/>
    </location>
</feature>
<dbReference type="SUPFAM" id="SSF56925">
    <property type="entry name" value="OMPA-like"/>
    <property type="match status" value="1"/>
</dbReference>
<evidence type="ECO:0000313" key="5">
    <source>
        <dbReference type="Proteomes" id="UP001209229"/>
    </source>
</evidence>
<dbReference type="RefSeq" id="WP_301190255.1">
    <property type="nucleotide sequence ID" value="NZ_JAPDPJ010000017.1"/>
</dbReference>
<reference evidence="4" key="1">
    <citation type="submission" date="2022-10" db="EMBL/GenBank/DDBJ databases">
        <authorList>
            <person name="Yu W.X."/>
        </authorList>
    </citation>
    <scope>NUCLEOTIDE SEQUENCE</scope>
    <source>
        <strain evidence="4">AAT</strain>
    </source>
</reference>
<evidence type="ECO:0000256" key="2">
    <source>
        <dbReference type="SAM" id="SignalP"/>
    </source>
</evidence>
<feature type="domain" description="Outer membrane protein beta-barrel" evidence="3">
    <location>
        <begin position="10"/>
        <end position="186"/>
    </location>
</feature>
<dbReference type="AlphaFoldDB" id="A0AAE3SEY5"/>
<protein>
    <submittedName>
        <fullName evidence="4">Porin family protein</fullName>
    </submittedName>
</protein>
<proteinExistence type="predicted"/>
<keyword evidence="1 2" id="KW-0732">Signal</keyword>
<feature type="chain" id="PRO_5042122447" evidence="2">
    <location>
        <begin position="21"/>
        <end position="186"/>
    </location>
</feature>
<dbReference type="InterPro" id="IPR027385">
    <property type="entry name" value="Beta-barrel_OMP"/>
</dbReference>
<sequence>MRKVLILLGLVLTFGTNGFSQTLHSGEQTAGIGIGIPAISNYSVDSKTPSITGFYEYGFTDKVGIGHIGGGAVFSFAGADYRGGNYRYSLVGPRASYHFDMTDITGDKAWDVVDVYAGVMSGLRFERVKYEYTDVWGDRQTYKETETNLITDIFVGIRYAFADQFGVYAEAGYGVSYLTLGVSYRF</sequence>
<gene>
    <name evidence="4" type="ORF">OM075_09450</name>
</gene>
<organism evidence="4 5">
    <name type="scientific">Plebeiibacterium sediminum</name>
    <dbReference type="NCBI Taxonomy" id="2992112"/>
    <lineage>
        <taxon>Bacteria</taxon>
        <taxon>Pseudomonadati</taxon>
        <taxon>Bacteroidota</taxon>
        <taxon>Bacteroidia</taxon>
        <taxon>Marinilabiliales</taxon>
        <taxon>Marinilabiliaceae</taxon>
        <taxon>Plebeiibacterium</taxon>
    </lineage>
</organism>